<evidence type="ECO:0000313" key="3">
    <source>
        <dbReference type="Proteomes" id="UP000823399"/>
    </source>
</evidence>
<dbReference type="RefSeq" id="XP_041296311.1">
    <property type="nucleotide sequence ID" value="XM_041441126.1"/>
</dbReference>
<evidence type="ECO:0000256" key="1">
    <source>
        <dbReference type="SAM" id="MobiDB-lite"/>
    </source>
</evidence>
<feature type="region of interest" description="Disordered" evidence="1">
    <location>
        <begin position="1"/>
        <end position="142"/>
    </location>
</feature>
<proteinExistence type="predicted"/>
<dbReference type="GeneID" id="64703385"/>
<accession>A0A9P7FDZ0</accession>
<evidence type="ECO:0000313" key="2">
    <source>
        <dbReference type="EMBL" id="KAG2114198.1"/>
    </source>
</evidence>
<comment type="caution">
    <text evidence="2">The sequence shown here is derived from an EMBL/GenBank/DDBJ whole genome shotgun (WGS) entry which is preliminary data.</text>
</comment>
<dbReference type="OrthoDB" id="2692601at2759"/>
<reference evidence="2" key="1">
    <citation type="journal article" date="2020" name="New Phytol.">
        <title>Comparative genomics reveals dynamic genome evolution in host specialist ectomycorrhizal fungi.</title>
        <authorList>
            <person name="Lofgren L.A."/>
            <person name="Nguyen N.H."/>
            <person name="Vilgalys R."/>
            <person name="Ruytinx J."/>
            <person name="Liao H.L."/>
            <person name="Branco S."/>
            <person name="Kuo A."/>
            <person name="LaButti K."/>
            <person name="Lipzen A."/>
            <person name="Andreopoulos W."/>
            <person name="Pangilinan J."/>
            <person name="Riley R."/>
            <person name="Hundley H."/>
            <person name="Na H."/>
            <person name="Barry K."/>
            <person name="Grigoriev I.V."/>
            <person name="Stajich J.E."/>
            <person name="Kennedy P.G."/>
        </authorList>
    </citation>
    <scope>NUCLEOTIDE SEQUENCE</scope>
    <source>
        <strain evidence="2">FC423</strain>
    </source>
</reference>
<dbReference type="Proteomes" id="UP000823399">
    <property type="component" value="Unassembled WGS sequence"/>
</dbReference>
<feature type="compositionally biased region" description="Low complexity" evidence="1">
    <location>
        <begin position="47"/>
        <end position="71"/>
    </location>
</feature>
<protein>
    <submittedName>
        <fullName evidence="2">Uncharacterized protein</fullName>
    </submittedName>
</protein>
<sequence length="142" mass="14881">MDASTTACTSTREPSSLPTTPSPEDLIVSPPARPIPRPRPIKRTTQHASSSSSAHVPSAPTLPPARALTPTDYLLKPASVSTMSHTVVSKKRPSAEFLADSDSPLTDAESVAPSPAKHPKPGKRAKAGESSKSVGKKRKGRK</sequence>
<name>A0A9P7FDZ0_9AGAM</name>
<gene>
    <name evidence="2" type="ORF">F5147DRAFT_770190</name>
</gene>
<dbReference type="AlphaFoldDB" id="A0A9P7FDZ0"/>
<organism evidence="2 3">
    <name type="scientific">Suillus discolor</name>
    <dbReference type="NCBI Taxonomy" id="1912936"/>
    <lineage>
        <taxon>Eukaryota</taxon>
        <taxon>Fungi</taxon>
        <taxon>Dikarya</taxon>
        <taxon>Basidiomycota</taxon>
        <taxon>Agaricomycotina</taxon>
        <taxon>Agaricomycetes</taxon>
        <taxon>Agaricomycetidae</taxon>
        <taxon>Boletales</taxon>
        <taxon>Suillineae</taxon>
        <taxon>Suillaceae</taxon>
        <taxon>Suillus</taxon>
    </lineage>
</organism>
<feature type="compositionally biased region" description="Low complexity" evidence="1">
    <location>
        <begin position="9"/>
        <end position="23"/>
    </location>
</feature>
<keyword evidence="3" id="KW-1185">Reference proteome</keyword>
<dbReference type="EMBL" id="JABBWM010000010">
    <property type="protein sequence ID" value="KAG2114198.1"/>
    <property type="molecule type" value="Genomic_DNA"/>
</dbReference>